<dbReference type="AlphaFoldDB" id="A0A6N7Y0U3"/>
<evidence type="ECO:0000313" key="2">
    <source>
        <dbReference type="Proteomes" id="UP000469523"/>
    </source>
</evidence>
<accession>A0A6N7Y0U3</accession>
<dbReference type="EMBL" id="VUNQ01000033">
    <property type="protein sequence ID" value="MSU02474.1"/>
    <property type="molecule type" value="Genomic_DNA"/>
</dbReference>
<reference evidence="1 2" key="1">
    <citation type="submission" date="2019-09" db="EMBL/GenBank/DDBJ databases">
        <title>In-depth cultivation of the pig gut microbiome towards novel bacterial diversity and tailored functional studies.</title>
        <authorList>
            <person name="Wylensek D."/>
            <person name="Hitch T.C.A."/>
            <person name="Clavel T."/>
        </authorList>
    </citation>
    <scope>NUCLEOTIDE SEQUENCE [LARGE SCALE GENOMIC DNA]</scope>
    <source>
        <strain evidence="1 2">WCA3-693-APC-4?</strain>
    </source>
</reference>
<dbReference type="Proteomes" id="UP000469523">
    <property type="component" value="Unassembled WGS sequence"/>
</dbReference>
<evidence type="ECO:0008006" key="3">
    <source>
        <dbReference type="Google" id="ProtNLM"/>
    </source>
</evidence>
<sequence>MEILKIGSKENIMNSYNTPTLPYDIEGVLVEQNGKDIKVQKTIDNKTIEYSLRLKEEMVKDLGEEIVVEKENIVSSKVEEKEEVVKEEQETRRAADILSELGLEYTEENIRMIEFLLSSGIAITKGNVDSYIKSKEYLNKIIEDIDTDSIVKLIDRGIDLENVNLQKINEVLEEIKNEKPEFSLKRFLKLERDLTYKEAEEICKEIYGQKMGKDVYDTIMILHKEKLPITKENIDKTMEVMKKLYNLKSLKEEAYVKIIGEDKEFNIENLYKINNSYITDEISSNSEAKNFEGFTIVQETSINSLREILKNLDIDENVENINILREFIINNMTMDKEKYNEVKNMKEAVKELVSILDQSQIINLNEKGINILEENIHELIKELKSEDLSKEIYEPMAKDFIDKIKEELEVLGKITDKNLLQLLKSGEDFNIKTIKEVIDTNMQKHLNIEERTVDKTIHISNIFNNLGENLNPTTVSLTEKKFNAITLDNLYMVHKEINTSIETINPVDKISKGLIFEEYIRAKNSLTTNIIRESIKEGKSLEHMEINELNNYIEKKINRYKENHRMTKEIKDIKGNEERILPIIMKNQIPMTLKEIKDVNLFLNGNKGIANILKDIQDPHNSKYNEEFKENIKILQEKISESIKNGDDSFKENYKDLVGLLNSGEKSFDSNDKREPKDEYLSIQKKITKKDTILQLPLEIGDEYKSLNIIVSHGEKAIDKNNMNFYISLETENLGLINMDFNVRGKEVYVNLEEDSLLQKINILEKSLEDLGYKLVIL</sequence>
<comment type="caution">
    <text evidence="1">The sequence shown here is derived from an EMBL/GenBank/DDBJ whole genome shotgun (WGS) entry which is preliminary data.</text>
</comment>
<dbReference type="RefSeq" id="WP_154441370.1">
    <property type="nucleotide sequence ID" value="NZ_VUNQ01000033.1"/>
</dbReference>
<organism evidence="1 2">
    <name type="scientific">Tissierella pigra</name>
    <dbReference type="NCBI Taxonomy" id="2607614"/>
    <lineage>
        <taxon>Bacteria</taxon>
        <taxon>Bacillati</taxon>
        <taxon>Bacillota</taxon>
        <taxon>Tissierellia</taxon>
        <taxon>Tissierellales</taxon>
        <taxon>Tissierellaceae</taxon>
        <taxon>Tissierella</taxon>
    </lineage>
</organism>
<evidence type="ECO:0000313" key="1">
    <source>
        <dbReference type="EMBL" id="MSU02474.1"/>
    </source>
</evidence>
<gene>
    <name evidence="1" type="ORF">FYJ83_13510</name>
</gene>
<keyword evidence="2" id="KW-1185">Reference proteome</keyword>
<protein>
    <recommendedName>
        <fullName evidence="3">Flagellar hook-length control protein-like C-terminal domain-containing protein</fullName>
    </recommendedName>
</protein>
<proteinExistence type="predicted"/>
<dbReference type="InterPro" id="IPR046207">
    <property type="entry name" value="DUF6240"/>
</dbReference>
<dbReference type="Pfam" id="PF19753">
    <property type="entry name" value="DUF6240"/>
    <property type="match status" value="1"/>
</dbReference>
<name>A0A6N7Y0U3_9FIRM</name>